<keyword evidence="1" id="KW-0175">Coiled coil</keyword>
<protein>
    <recommendedName>
        <fullName evidence="3">Septum formation initiator family protein</fullName>
    </recommendedName>
</protein>
<evidence type="ECO:0000256" key="1">
    <source>
        <dbReference type="SAM" id="Coils"/>
    </source>
</evidence>
<dbReference type="AlphaFoldDB" id="A0A381XND8"/>
<evidence type="ECO:0008006" key="3">
    <source>
        <dbReference type="Google" id="ProtNLM"/>
    </source>
</evidence>
<organism evidence="2">
    <name type="scientific">marine metagenome</name>
    <dbReference type="NCBI Taxonomy" id="408172"/>
    <lineage>
        <taxon>unclassified sequences</taxon>
        <taxon>metagenomes</taxon>
        <taxon>ecological metagenomes</taxon>
    </lineage>
</organism>
<name>A0A381XND8_9ZZZZ</name>
<proteinExistence type="predicted"/>
<gene>
    <name evidence="2" type="ORF">METZ01_LOCUS119014</name>
</gene>
<evidence type="ECO:0000313" key="2">
    <source>
        <dbReference type="EMBL" id="SVA66160.1"/>
    </source>
</evidence>
<accession>A0A381XND8</accession>
<sequence length="118" mass="13572">MNRSGMTQRGRSRTHLAEPSHRGRLWKVLALLGLLGTWATVFIAGDGGWLDLRRERQRLAGLESEVARLEAQNDSLSLVLERMEHDPGFLEKQAREKLDMIFPGEFQYRIKRPAEDTE</sequence>
<feature type="coiled-coil region" evidence="1">
    <location>
        <begin position="52"/>
        <end position="86"/>
    </location>
</feature>
<dbReference type="EMBL" id="UINC01015769">
    <property type="protein sequence ID" value="SVA66160.1"/>
    <property type="molecule type" value="Genomic_DNA"/>
</dbReference>
<dbReference type="InterPro" id="IPR007060">
    <property type="entry name" value="FtsL/DivIC"/>
</dbReference>
<dbReference type="Pfam" id="PF04977">
    <property type="entry name" value="DivIC"/>
    <property type="match status" value="1"/>
</dbReference>
<reference evidence="2" key="1">
    <citation type="submission" date="2018-05" db="EMBL/GenBank/DDBJ databases">
        <authorList>
            <person name="Lanie J.A."/>
            <person name="Ng W.-L."/>
            <person name="Kazmierczak K.M."/>
            <person name="Andrzejewski T.M."/>
            <person name="Davidsen T.M."/>
            <person name="Wayne K.J."/>
            <person name="Tettelin H."/>
            <person name="Glass J.I."/>
            <person name="Rusch D."/>
            <person name="Podicherti R."/>
            <person name="Tsui H.-C.T."/>
            <person name="Winkler M.E."/>
        </authorList>
    </citation>
    <scope>NUCLEOTIDE SEQUENCE</scope>
</reference>